<accession>A0A7M7PVA8</accession>
<keyword evidence="5" id="KW-1185">Reference proteome</keyword>
<proteinExistence type="inferred from homology"/>
<dbReference type="InParanoid" id="A0A7M7PVA8"/>
<protein>
    <recommendedName>
        <fullName evidence="6">Serine/threonine/tyrosine-interacting protein</fullName>
    </recommendedName>
</protein>
<dbReference type="GO" id="GO:0005654">
    <property type="term" value="C:nucleoplasm"/>
    <property type="evidence" value="ECO:0000318"/>
    <property type="project" value="GO_Central"/>
</dbReference>
<dbReference type="PANTHER" id="PTHR46588:SF1">
    <property type="entry name" value="SERINE_THREONINE_TYROSINE-INTERACTING PROTEIN"/>
    <property type="match status" value="1"/>
</dbReference>
<organism evidence="4 5">
    <name type="scientific">Strongylocentrotus purpuratus</name>
    <name type="common">Purple sea urchin</name>
    <dbReference type="NCBI Taxonomy" id="7668"/>
    <lineage>
        <taxon>Eukaryota</taxon>
        <taxon>Metazoa</taxon>
        <taxon>Echinodermata</taxon>
        <taxon>Eleutherozoa</taxon>
        <taxon>Echinozoa</taxon>
        <taxon>Echinoidea</taxon>
        <taxon>Euechinoidea</taxon>
        <taxon>Echinacea</taxon>
        <taxon>Camarodonta</taxon>
        <taxon>Echinidea</taxon>
        <taxon>Strongylocentrotidae</taxon>
        <taxon>Strongylocentrotus</taxon>
    </lineage>
</organism>
<dbReference type="InterPro" id="IPR029021">
    <property type="entry name" value="Prot-tyrosine_phosphatase-like"/>
</dbReference>
<sequence>MAEATLSTLLQTLKFPQIPTSDEEPREKGDAGNTPWIIFRTICCAQRSKLPVLLEHGITHVLCIRQAPEATIIKPNFPDRFRYLVLDVADNCMENIIRHIPTVKGFIDSCLQSGGRILVHGNAGISRSAALVIGYLMETYGLKYRIAYRYVQEKRFCISVNDGFASQLKEYEAIFTARMQVPAGMTKD</sequence>
<dbReference type="InterPro" id="IPR000340">
    <property type="entry name" value="Dual-sp_phosphatase_cat-dom"/>
</dbReference>
<feature type="domain" description="Tyrosine specific protein phosphatases" evidence="3">
    <location>
        <begin position="94"/>
        <end position="155"/>
    </location>
</feature>
<dbReference type="EnsemblMetazoa" id="XM_030999164">
    <property type="protein sequence ID" value="XP_030855024"/>
    <property type="gene ID" value="LOC581476"/>
</dbReference>
<dbReference type="Pfam" id="PF00782">
    <property type="entry name" value="DSPc"/>
    <property type="match status" value="1"/>
</dbReference>
<dbReference type="AlphaFoldDB" id="A0A7M7PVA8"/>
<evidence type="ECO:0000259" key="2">
    <source>
        <dbReference type="PROSITE" id="PS50054"/>
    </source>
</evidence>
<evidence type="ECO:0008006" key="6">
    <source>
        <dbReference type="Google" id="ProtNLM"/>
    </source>
</evidence>
<evidence type="ECO:0000256" key="1">
    <source>
        <dbReference type="ARBA" id="ARBA00009649"/>
    </source>
</evidence>
<dbReference type="GO" id="GO:0070372">
    <property type="term" value="P:regulation of ERK1 and ERK2 cascade"/>
    <property type="evidence" value="ECO:0000318"/>
    <property type="project" value="GO_Central"/>
</dbReference>
<dbReference type="GO" id="GO:0062026">
    <property type="term" value="P:negative regulation of SCF-dependent proteasomal ubiquitin-dependent catabolic process"/>
    <property type="evidence" value="ECO:0000318"/>
    <property type="project" value="GO_Central"/>
</dbReference>
<dbReference type="SMART" id="SM00195">
    <property type="entry name" value="DSPc"/>
    <property type="match status" value="1"/>
</dbReference>
<dbReference type="KEGG" id="spu:581476"/>
<name>A0A7M7PVA8_STRPU</name>
<dbReference type="PROSITE" id="PS50056">
    <property type="entry name" value="TYR_PHOSPHATASE_2"/>
    <property type="match status" value="1"/>
</dbReference>
<comment type="similarity">
    <text evidence="1">Belongs to the protein-tyrosine phosphatase family. Non-receptor class subfamily.</text>
</comment>
<dbReference type="SUPFAM" id="SSF52799">
    <property type="entry name" value="(Phosphotyrosine protein) phosphatases II"/>
    <property type="match status" value="1"/>
</dbReference>
<dbReference type="InterPro" id="IPR020422">
    <property type="entry name" value="TYR_PHOSPHATASE_DUAL_dom"/>
</dbReference>
<dbReference type="Gene3D" id="3.90.190.10">
    <property type="entry name" value="Protein tyrosine phosphatase superfamily"/>
    <property type="match status" value="1"/>
</dbReference>
<reference evidence="5" key="1">
    <citation type="submission" date="2015-02" db="EMBL/GenBank/DDBJ databases">
        <title>Genome sequencing for Strongylocentrotus purpuratus.</title>
        <authorList>
            <person name="Murali S."/>
            <person name="Liu Y."/>
            <person name="Vee V."/>
            <person name="English A."/>
            <person name="Wang M."/>
            <person name="Skinner E."/>
            <person name="Han Y."/>
            <person name="Muzny D.M."/>
            <person name="Worley K.C."/>
            <person name="Gibbs R.A."/>
        </authorList>
    </citation>
    <scope>NUCLEOTIDE SEQUENCE</scope>
</reference>
<dbReference type="PANTHER" id="PTHR46588">
    <property type="entry name" value="SERINE/THREONINE/TYROSINE-INTERACTING PROTEIN"/>
    <property type="match status" value="1"/>
</dbReference>
<reference evidence="4" key="2">
    <citation type="submission" date="2021-01" db="UniProtKB">
        <authorList>
            <consortium name="EnsemblMetazoa"/>
        </authorList>
    </citation>
    <scope>IDENTIFICATION</scope>
</reference>
<evidence type="ECO:0000313" key="5">
    <source>
        <dbReference type="Proteomes" id="UP000007110"/>
    </source>
</evidence>
<feature type="domain" description="Tyrosine-protein phosphatase" evidence="2">
    <location>
        <begin position="29"/>
        <end position="177"/>
    </location>
</feature>
<evidence type="ECO:0000313" key="4">
    <source>
        <dbReference type="EnsemblMetazoa" id="XP_030855024"/>
    </source>
</evidence>
<dbReference type="Proteomes" id="UP000007110">
    <property type="component" value="Unassembled WGS sequence"/>
</dbReference>
<evidence type="ECO:0000259" key="3">
    <source>
        <dbReference type="PROSITE" id="PS50056"/>
    </source>
</evidence>
<dbReference type="RefSeq" id="XP_030855024.1">
    <property type="nucleotide sequence ID" value="XM_030999164.1"/>
</dbReference>
<dbReference type="OMA" id="NESHINP"/>
<dbReference type="InterPro" id="IPR052449">
    <property type="entry name" value="STYX-Interacting_Phosphatase"/>
</dbReference>
<dbReference type="PROSITE" id="PS50054">
    <property type="entry name" value="TYR_PHOSPHATASE_DUAL"/>
    <property type="match status" value="1"/>
</dbReference>
<dbReference type="InterPro" id="IPR000387">
    <property type="entry name" value="Tyr_Pase_dom"/>
</dbReference>
<dbReference type="GO" id="GO:0005737">
    <property type="term" value="C:cytoplasm"/>
    <property type="evidence" value="ECO:0000318"/>
    <property type="project" value="GO_Central"/>
</dbReference>
<dbReference type="OrthoDB" id="426001at2759"/>
<dbReference type="GeneID" id="581476"/>
<dbReference type="CTD" id="6815"/>
<dbReference type="FunFam" id="3.90.190.10:FF:000036">
    <property type="entry name" value="Serine/threonine/tyrosine-interacting protein a"/>
    <property type="match status" value="1"/>
</dbReference>